<dbReference type="AlphaFoldDB" id="A0A563DT16"/>
<dbReference type="EMBL" id="VCQV01000048">
    <property type="protein sequence ID" value="TWP33133.1"/>
    <property type="molecule type" value="Genomic_DNA"/>
</dbReference>
<comment type="caution">
    <text evidence="1">The sequence shown here is derived from an EMBL/GenBank/DDBJ whole genome shotgun (WGS) entry which is preliminary data.</text>
</comment>
<reference evidence="1 2" key="1">
    <citation type="submission" date="2019-05" db="EMBL/GenBank/DDBJ databases">
        <authorList>
            <person name="Lee S.D."/>
        </authorList>
    </citation>
    <scope>NUCLEOTIDE SEQUENCE [LARGE SCALE GENOMIC DNA]</scope>
    <source>
        <strain evidence="1 2">C5-26</strain>
    </source>
</reference>
<evidence type="ECO:0000313" key="1">
    <source>
        <dbReference type="EMBL" id="TWP33133.1"/>
    </source>
</evidence>
<dbReference type="Proteomes" id="UP000320244">
    <property type="component" value="Unassembled WGS sequence"/>
</dbReference>
<organism evidence="1 2">
    <name type="scientific">Leekyejoonella antrihumi</name>
    <dbReference type="NCBI Taxonomy" id="1660198"/>
    <lineage>
        <taxon>Bacteria</taxon>
        <taxon>Bacillati</taxon>
        <taxon>Actinomycetota</taxon>
        <taxon>Actinomycetes</taxon>
        <taxon>Micrococcales</taxon>
        <taxon>Dermacoccaceae</taxon>
        <taxon>Leekyejoonella</taxon>
    </lineage>
</organism>
<keyword evidence="2" id="KW-1185">Reference proteome</keyword>
<accession>A0A563DT16</accession>
<evidence type="ECO:0000313" key="2">
    <source>
        <dbReference type="Proteomes" id="UP000320244"/>
    </source>
</evidence>
<name>A0A563DT16_9MICO</name>
<protein>
    <submittedName>
        <fullName evidence="1">Uncharacterized protein</fullName>
    </submittedName>
</protein>
<sequence>MPNISLDMTDATELREMLAFVSDWLASDREHLEPSLQRYVGVEGYGVQPLRRDIERFSFLLGDDGSDLFGTEPM</sequence>
<dbReference type="OrthoDB" id="4761908at2"/>
<dbReference type="RefSeq" id="WP_146320664.1">
    <property type="nucleotide sequence ID" value="NZ_VCQV01000048.1"/>
</dbReference>
<reference evidence="1 2" key="2">
    <citation type="submission" date="2019-08" db="EMBL/GenBank/DDBJ databases">
        <title>Jejuicoccus antrihumi gen. nov., sp. nov., a new member of the family Dermacoccaceae isolated from a cave.</title>
        <authorList>
            <person name="Schumann P."/>
            <person name="Kim I.S."/>
        </authorList>
    </citation>
    <scope>NUCLEOTIDE SEQUENCE [LARGE SCALE GENOMIC DNA]</scope>
    <source>
        <strain evidence="1 2">C5-26</strain>
    </source>
</reference>
<proteinExistence type="predicted"/>
<gene>
    <name evidence="1" type="ORF">FGL98_22310</name>
</gene>